<dbReference type="Gene3D" id="2.40.128.130">
    <property type="entry name" value="Autotransporter beta-domain"/>
    <property type="match status" value="1"/>
</dbReference>
<keyword evidence="1" id="KW-0614">Plasmid</keyword>
<evidence type="ECO:0000313" key="1">
    <source>
        <dbReference type="EMBL" id="CAJ54007.1"/>
    </source>
</evidence>
<protein>
    <submittedName>
        <fullName evidence="1">NA</fullName>
    </submittedName>
</protein>
<dbReference type="SUPFAM" id="SSF103515">
    <property type="entry name" value="Autotransporter"/>
    <property type="match status" value="1"/>
</dbReference>
<geneLocation type="plasmid" evidence="2">
    <name>pLaw3</name>
</geneLocation>
<name>Q1MNS6_LAWIP</name>
<keyword evidence="2" id="KW-1185">Reference proteome</keyword>
<dbReference type="Proteomes" id="UP000002430">
    <property type="component" value="Plasmid 3"/>
</dbReference>
<gene>
    <name evidence="1" type="ordered locus">LIC055</name>
</gene>
<dbReference type="EMBL" id="AM180255">
    <property type="protein sequence ID" value="CAJ54007.1"/>
    <property type="molecule type" value="Genomic_DNA"/>
</dbReference>
<accession>Q1MNS6</accession>
<dbReference type="KEGG" id="lip:LIC055"/>
<dbReference type="InterPro" id="IPR036709">
    <property type="entry name" value="Autotransporte_beta_dom_sf"/>
</dbReference>
<sequence length="619" mass="69027">MNTILFNLYNFIYIKIVHSIKCMLRAYNSHPLLFLQIMFQVIQKIKGNYRKIAVNAIIPFCIFFCVTEAVGMNNNNEHSPSPVNERTPLLQSSHSVQRVGVNPRGEGCCARMKRRCGRCSEGMCSCAIIAAESAICGAASGVTSCIATKKLESELYWALKITCTQLPSPTYAGLVGCGAGCTLAAAVSATSIGCMKCYQTTCNHRTENTDGEQSSDSEDENETSSQIALRVITTQPSSIGISNPAVITRQPDSRDTASSYYSGFLSEFNPKSHIRSLLGMQSALLDISEQTASALRQVVLKTHEHMLMSEMMYQQEGYVYSKGQKFQYPSCVAKVTDSLFLKRYVHHFVTFDSYETNFEHRLGSGQAGIVVDMTSGVYLGLVYRRHNNHGEMYSGIPNNSWTEMIKVRTNTESLSTGLAFNIGRTGITGHLVSCYGWGKAKNIRSFMHGTMEVCSKGSPDIRIAGGLVQLGYNLSVSKQVRFTPYIETTCSVVQCGPYKESLSLFSCELTKNKEQVIEKSIGICSYWKPSDMLQVQLWIAAVSGYRDVKRLSCNIVNSRLKQEISVPLKQTRYKKTDVGLSYLINITPRFCLEMNGMMSFENIKKSKEKQLKLFFTYNY</sequence>
<dbReference type="HOGENOM" id="CLU_456934_0_0_7"/>
<dbReference type="AlphaFoldDB" id="Q1MNS6"/>
<evidence type="ECO:0000313" key="2">
    <source>
        <dbReference type="Proteomes" id="UP000002430"/>
    </source>
</evidence>
<proteinExistence type="predicted"/>
<organism evidence="1 2">
    <name type="scientific">Lawsonia intracellularis (strain PHE/MN1-00)</name>
    <dbReference type="NCBI Taxonomy" id="363253"/>
    <lineage>
        <taxon>Bacteria</taxon>
        <taxon>Pseudomonadati</taxon>
        <taxon>Thermodesulfobacteriota</taxon>
        <taxon>Desulfovibrionia</taxon>
        <taxon>Desulfovibrionales</taxon>
        <taxon>Desulfovibrionaceae</taxon>
        <taxon>Lawsonia</taxon>
    </lineage>
</organism>
<reference evidence="1 2" key="1">
    <citation type="submission" date="2005-11" db="EMBL/GenBank/DDBJ databases">
        <title>The complete genome sequence of Lawsonia intracellularis: the causative agent of proliferative enteropathy.</title>
        <authorList>
            <person name="Kaur K."/>
            <person name="Zhang Q."/>
            <person name="Beckler D."/>
            <person name="Munir S."/>
            <person name="Li L."/>
            <person name="Kinsley K."/>
            <person name="Herron L."/>
            <person name="Peterson A."/>
            <person name="May B."/>
            <person name="Singh S."/>
            <person name="Gebhart C."/>
            <person name="Kapur V."/>
        </authorList>
    </citation>
    <scope>NUCLEOTIDE SEQUENCE [LARGE SCALE GENOMIC DNA]</scope>
    <source>
        <strain evidence="1 2">PHE/MN1-00</strain>
        <plasmid evidence="2">pLaw3</plasmid>
    </source>
</reference>